<keyword evidence="4" id="KW-1185">Reference proteome</keyword>
<feature type="region of interest" description="Disordered" evidence="1">
    <location>
        <begin position="32"/>
        <end position="58"/>
    </location>
</feature>
<evidence type="ECO:0000313" key="3">
    <source>
        <dbReference type="EMBL" id="GMA29780.1"/>
    </source>
</evidence>
<dbReference type="RefSeq" id="WP_284234180.1">
    <property type="nucleotide sequence ID" value="NZ_BSUL01000001.1"/>
</dbReference>
<comment type="caution">
    <text evidence="3">The sequence shown here is derived from an EMBL/GenBank/DDBJ whole genome shotgun (WGS) entry which is preliminary data.</text>
</comment>
<dbReference type="AlphaFoldDB" id="A0AA37UQA6"/>
<proteinExistence type="predicted"/>
<sequence length="150" mass="15068">MDITTGRMRAAMIAAASVALLVTGCASGGGAGGSLDGNPEETAPAETAPAPETSAPVDDFEPSVAWLEEGASFELTTYGSSSCPAEVAEVLLDAPDRVTLQLAPPSDGMCTMDMAPTTQTIELPEGADGRPLGIALRADDGTVAADLTLD</sequence>
<evidence type="ECO:0000313" key="4">
    <source>
        <dbReference type="Proteomes" id="UP001157160"/>
    </source>
</evidence>
<evidence type="ECO:0008006" key="5">
    <source>
        <dbReference type="Google" id="ProtNLM"/>
    </source>
</evidence>
<dbReference type="Proteomes" id="UP001157160">
    <property type="component" value="Unassembled WGS sequence"/>
</dbReference>
<name>A0AA37UQA6_9MICO</name>
<keyword evidence="2" id="KW-0732">Signal</keyword>
<reference evidence="3 4" key="1">
    <citation type="journal article" date="2014" name="Int. J. Syst. Evol. Microbiol.">
        <title>Complete genome sequence of Corynebacterium casei LMG S-19264T (=DSM 44701T), isolated from a smear-ripened cheese.</title>
        <authorList>
            <consortium name="US DOE Joint Genome Institute (JGI-PGF)"/>
            <person name="Walter F."/>
            <person name="Albersmeier A."/>
            <person name="Kalinowski J."/>
            <person name="Ruckert C."/>
        </authorList>
    </citation>
    <scope>NUCLEOTIDE SEQUENCE [LARGE SCALE GENOMIC DNA]</scope>
    <source>
        <strain evidence="3 4">NBRC 112289</strain>
    </source>
</reference>
<evidence type="ECO:0000256" key="2">
    <source>
        <dbReference type="SAM" id="SignalP"/>
    </source>
</evidence>
<dbReference type="EMBL" id="BSUL01000001">
    <property type="protein sequence ID" value="GMA29780.1"/>
    <property type="molecule type" value="Genomic_DNA"/>
</dbReference>
<organism evidence="3 4">
    <name type="scientific">Arenivirga flava</name>
    <dbReference type="NCBI Taxonomy" id="1930060"/>
    <lineage>
        <taxon>Bacteria</taxon>
        <taxon>Bacillati</taxon>
        <taxon>Actinomycetota</taxon>
        <taxon>Actinomycetes</taxon>
        <taxon>Micrococcales</taxon>
        <taxon>Microbacteriaceae</taxon>
        <taxon>Arenivirga</taxon>
    </lineage>
</organism>
<feature type="chain" id="PRO_5041418817" description="Lipoprotein" evidence="2">
    <location>
        <begin position="32"/>
        <end position="150"/>
    </location>
</feature>
<gene>
    <name evidence="3" type="ORF">GCM10025874_30330</name>
</gene>
<accession>A0AA37UQA6</accession>
<feature type="signal peptide" evidence="2">
    <location>
        <begin position="1"/>
        <end position="31"/>
    </location>
</feature>
<dbReference type="PROSITE" id="PS51257">
    <property type="entry name" value="PROKAR_LIPOPROTEIN"/>
    <property type="match status" value="1"/>
</dbReference>
<protein>
    <recommendedName>
        <fullName evidence="5">Lipoprotein</fullName>
    </recommendedName>
</protein>
<feature type="compositionally biased region" description="Low complexity" evidence="1">
    <location>
        <begin position="40"/>
        <end position="53"/>
    </location>
</feature>
<evidence type="ECO:0000256" key="1">
    <source>
        <dbReference type="SAM" id="MobiDB-lite"/>
    </source>
</evidence>